<gene>
    <name evidence="6" type="ORF">KP509_23G078500</name>
</gene>
<keyword evidence="4" id="KW-0539">Nucleus</keyword>
<comment type="subcellular location">
    <subcellularLocation>
        <location evidence="1">Nucleus</location>
    </subcellularLocation>
</comment>
<dbReference type="GO" id="GO:0003700">
    <property type="term" value="F:DNA-binding transcription factor activity"/>
    <property type="evidence" value="ECO:0007669"/>
    <property type="project" value="InterPro"/>
</dbReference>
<organism evidence="6 7">
    <name type="scientific">Ceratopteris richardii</name>
    <name type="common">Triangle waterfern</name>
    <dbReference type="NCBI Taxonomy" id="49495"/>
    <lineage>
        <taxon>Eukaryota</taxon>
        <taxon>Viridiplantae</taxon>
        <taxon>Streptophyta</taxon>
        <taxon>Embryophyta</taxon>
        <taxon>Tracheophyta</taxon>
        <taxon>Polypodiopsida</taxon>
        <taxon>Polypodiidae</taxon>
        <taxon>Polypodiales</taxon>
        <taxon>Pteridineae</taxon>
        <taxon>Pteridaceae</taxon>
        <taxon>Parkerioideae</taxon>
        <taxon>Ceratopteris</taxon>
    </lineage>
</organism>
<dbReference type="SMART" id="SM00353">
    <property type="entry name" value="HLH"/>
    <property type="match status" value="1"/>
</dbReference>
<dbReference type="PANTHER" id="PTHR11514:SF47">
    <property type="entry name" value="TRANSCRIPTION FACTOR BHLH13"/>
    <property type="match status" value="1"/>
</dbReference>
<keyword evidence="3" id="KW-0804">Transcription</keyword>
<dbReference type="GO" id="GO:0000976">
    <property type="term" value="F:transcription cis-regulatory region binding"/>
    <property type="evidence" value="ECO:0007669"/>
    <property type="project" value="TreeGrafter"/>
</dbReference>
<dbReference type="Pfam" id="PF14215">
    <property type="entry name" value="bHLH-MYC_N"/>
    <property type="match status" value="1"/>
</dbReference>
<dbReference type="CDD" id="cd11449">
    <property type="entry name" value="bHLH_AtAIB_like"/>
    <property type="match status" value="1"/>
</dbReference>
<accession>A0A8T2S1I4</accession>
<feature type="domain" description="BHLH" evidence="5">
    <location>
        <begin position="461"/>
        <end position="510"/>
    </location>
</feature>
<dbReference type="InterPro" id="IPR054502">
    <property type="entry name" value="bHLH-TF_ACT-like_plant"/>
</dbReference>
<comment type="caution">
    <text evidence="6">The sequence shown here is derived from an EMBL/GenBank/DDBJ whole genome shotgun (WGS) entry which is preliminary data.</text>
</comment>
<dbReference type="OrthoDB" id="677168at2759"/>
<evidence type="ECO:0000256" key="2">
    <source>
        <dbReference type="ARBA" id="ARBA00023015"/>
    </source>
</evidence>
<evidence type="ECO:0000256" key="4">
    <source>
        <dbReference type="ARBA" id="ARBA00023242"/>
    </source>
</evidence>
<dbReference type="InterPro" id="IPR025610">
    <property type="entry name" value="MYC/MYB_N"/>
</dbReference>
<dbReference type="PROSITE" id="PS50888">
    <property type="entry name" value="BHLH"/>
    <property type="match status" value="1"/>
</dbReference>
<dbReference type="Gene3D" id="4.10.280.10">
    <property type="entry name" value="Helix-loop-helix DNA-binding domain"/>
    <property type="match status" value="1"/>
</dbReference>
<dbReference type="Proteomes" id="UP000825935">
    <property type="component" value="Chromosome 23"/>
</dbReference>
<protein>
    <recommendedName>
        <fullName evidence="5">BHLH domain-containing protein</fullName>
    </recommendedName>
</protein>
<evidence type="ECO:0000256" key="3">
    <source>
        <dbReference type="ARBA" id="ARBA00023163"/>
    </source>
</evidence>
<proteinExistence type="predicted"/>
<dbReference type="GO" id="GO:0046983">
    <property type="term" value="F:protein dimerization activity"/>
    <property type="evidence" value="ECO:0007669"/>
    <property type="project" value="InterPro"/>
</dbReference>
<keyword evidence="7" id="KW-1185">Reference proteome</keyword>
<keyword evidence="2" id="KW-0805">Transcription regulation</keyword>
<dbReference type="AlphaFoldDB" id="A0A8T2S1I4"/>
<dbReference type="EMBL" id="CM035428">
    <property type="protein sequence ID" value="KAH7302586.1"/>
    <property type="molecule type" value="Genomic_DNA"/>
</dbReference>
<dbReference type="SUPFAM" id="SSF47459">
    <property type="entry name" value="HLH, helix-loop-helix DNA-binding domain"/>
    <property type="match status" value="1"/>
</dbReference>
<dbReference type="InterPro" id="IPR045084">
    <property type="entry name" value="AIB/MYC-like"/>
</dbReference>
<sequence>MGSNITNGKRPWTNEDLQVVKQLLGPSAIDLLSCSLQGLSPAGGRRLNEEVLQQALLNLVEGSSVNWTYAIFWQVSLTPKGEEVLGWGDGYFKGPNVKHEEVHNTGASGHHVYDDRMKREVLRILQAHFCAADDELMPLADDDLVSDIELFYLASMFYCFPRKVGVPGTALESQNHVWLTGSKTSSSDIFMRRLIARMAGIQTIVCVPTYNGVAELGSTDIIFENRKLIHEIKVSFTEDIWEKASEQGPCKQVHAAVKEDLICSSASPSVTVLAKQEFGMLTFPPVNGPLHGQAPRVPPNVDPRCLPAHFQVNPLLAAQRSAAAKVFQAHGWHTKHAPPITKQNDTNIIHTHEGTKSPKADLGSQYFPKCELGSQFLQRNHTGERLLQNNGNLMQKDVGVPLPSNIHGIQKLKSQQFNGLGGVTGSCVGESESCNLELSCKDAVEEIRPRKRGRKPANGREEPLNHVEAERQRREKLNQRFYALRAVVPNISKMDKASLLGDAIAYIIELQENLKCVQRERDELLGRPISVDGADVSVISQKVDETGPLSKKWHVDVKMNNGEATVQMSCPRKDHPLNRLVESLQELNLDVPPANVAVVEETFLHTLKIDLKSSDASEDLLYTAITRAQEGIPE</sequence>
<dbReference type="Pfam" id="PF00010">
    <property type="entry name" value="HLH"/>
    <property type="match status" value="1"/>
</dbReference>
<dbReference type="InterPro" id="IPR036638">
    <property type="entry name" value="HLH_DNA-bd_sf"/>
</dbReference>
<reference evidence="6 7" key="1">
    <citation type="submission" date="2021-08" db="EMBL/GenBank/DDBJ databases">
        <title>WGS assembly of Ceratopteris richardii.</title>
        <authorList>
            <person name="Marchant D.B."/>
            <person name="Chen G."/>
            <person name="Jenkins J."/>
            <person name="Shu S."/>
            <person name="Leebens-Mack J."/>
            <person name="Grimwood J."/>
            <person name="Schmutz J."/>
            <person name="Soltis P."/>
            <person name="Soltis D."/>
            <person name="Chen Z.-H."/>
        </authorList>
    </citation>
    <scope>NUCLEOTIDE SEQUENCE [LARGE SCALE GENOMIC DNA]</scope>
    <source>
        <strain evidence="6">Whitten #5841</strain>
        <tissue evidence="6">Leaf</tissue>
    </source>
</reference>
<evidence type="ECO:0000256" key="1">
    <source>
        <dbReference type="ARBA" id="ARBA00004123"/>
    </source>
</evidence>
<dbReference type="PANTHER" id="PTHR11514">
    <property type="entry name" value="MYC"/>
    <property type="match status" value="1"/>
</dbReference>
<evidence type="ECO:0000313" key="6">
    <source>
        <dbReference type="EMBL" id="KAH7302586.1"/>
    </source>
</evidence>
<dbReference type="Pfam" id="PF22754">
    <property type="entry name" value="bHLH-TF_ACT-like_plant"/>
    <property type="match status" value="1"/>
</dbReference>
<dbReference type="OMA" id="SCNENRP"/>
<dbReference type="InterPro" id="IPR011598">
    <property type="entry name" value="bHLH_dom"/>
</dbReference>
<dbReference type="GO" id="GO:0005634">
    <property type="term" value="C:nucleus"/>
    <property type="evidence" value="ECO:0007669"/>
    <property type="project" value="UniProtKB-SubCell"/>
</dbReference>
<evidence type="ECO:0000313" key="7">
    <source>
        <dbReference type="Proteomes" id="UP000825935"/>
    </source>
</evidence>
<name>A0A8T2S1I4_CERRI</name>
<evidence type="ECO:0000259" key="5">
    <source>
        <dbReference type="PROSITE" id="PS50888"/>
    </source>
</evidence>